<dbReference type="FunFam" id="1.20.272.10:FF:000001">
    <property type="entry name" value="Putative AAA family ATPase"/>
    <property type="match status" value="1"/>
</dbReference>
<dbReference type="InterPro" id="IPR027417">
    <property type="entry name" value="P-loop_NTPase"/>
</dbReference>
<dbReference type="PANTHER" id="PTHR13779:SF7">
    <property type="entry name" value="ATPASE WRNIP1"/>
    <property type="match status" value="1"/>
</dbReference>
<gene>
    <name evidence="6" type="ORF">J3U88_28430</name>
</gene>
<dbReference type="Pfam" id="PF16193">
    <property type="entry name" value="AAA_assoc_2"/>
    <property type="match status" value="1"/>
</dbReference>
<dbReference type="CDD" id="cd18139">
    <property type="entry name" value="HLD_clamp_RarA"/>
    <property type="match status" value="1"/>
</dbReference>
<name>A0A8J7QE04_9BACT</name>
<dbReference type="EMBL" id="JAFREP010000037">
    <property type="protein sequence ID" value="MBO1322434.1"/>
    <property type="molecule type" value="Genomic_DNA"/>
</dbReference>
<dbReference type="SUPFAM" id="SSF48019">
    <property type="entry name" value="post-AAA+ oligomerization domain-like"/>
    <property type="match status" value="1"/>
</dbReference>
<dbReference type="PANTHER" id="PTHR13779">
    <property type="entry name" value="WERNER HELICASE-INTERACTING PROTEIN 1 FAMILY MEMBER"/>
    <property type="match status" value="1"/>
</dbReference>
<dbReference type="GO" id="GO:0006261">
    <property type="term" value="P:DNA-templated DNA replication"/>
    <property type="evidence" value="ECO:0007669"/>
    <property type="project" value="TreeGrafter"/>
</dbReference>
<keyword evidence="4" id="KW-0067">ATP-binding</keyword>
<comment type="caution">
    <text evidence="6">The sequence shown here is derived from an EMBL/GenBank/DDBJ whole genome shotgun (WGS) entry which is preliminary data.</text>
</comment>
<dbReference type="GO" id="GO:0017116">
    <property type="term" value="F:single-stranded DNA helicase activity"/>
    <property type="evidence" value="ECO:0007669"/>
    <property type="project" value="TreeGrafter"/>
</dbReference>
<evidence type="ECO:0000256" key="3">
    <source>
        <dbReference type="ARBA" id="ARBA00022741"/>
    </source>
</evidence>
<dbReference type="SMART" id="SM00382">
    <property type="entry name" value="AAA"/>
    <property type="match status" value="1"/>
</dbReference>
<dbReference type="InterPro" id="IPR032423">
    <property type="entry name" value="AAA_assoc_2"/>
</dbReference>
<dbReference type="InterPro" id="IPR008824">
    <property type="entry name" value="RuvB-like_N"/>
</dbReference>
<dbReference type="AlphaFoldDB" id="A0A8J7QE04"/>
<dbReference type="GO" id="GO:0006310">
    <property type="term" value="P:DNA recombination"/>
    <property type="evidence" value="ECO:0007669"/>
    <property type="project" value="InterPro"/>
</dbReference>
<protein>
    <recommendedName>
        <fullName evidence="2">Replication-associated recombination protein A</fullName>
    </recommendedName>
</protein>
<evidence type="ECO:0000256" key="4">
    <source>
        <dbReference type="ARBA" id="ARBA00022840"/>
    </source>
</evidence>
<accession>A0A8J7QE04</accession>
<sequence>MSLFAEQKPPPPLAERLRPKSIDDLLGQGRARHMIGAFLNQGHIPHVVFFGPPGTGKTTLSRLLARLLDWEGRSINAATAGVKDIRALAEEAKGVWQQYQRRTLVFIDEIHRLNKSQQDVLLPILEAGTFTLAGSTTENPYFALNQALRSRVQLVPLETLDLAAIKAGIQRALAFLELEAEADAVEWIATRCGGDLRLAYTTLESAAMLAKVQEKPLNQEHVALCMSRTALDGGKSGDSHYDLASAFQKSLRGSDADAAVYYLVRFIESGEDPLFVARRLLITAAEDVGNADPQALVVAGHAYRAVQVLGLPEAQIPLAQAAIYVAQAPKSNQAVAALGKAREALKKGVRAAIPKHLRDTHYAGAKEMGHGKGYTYSHNHPDTEQQFLPDELVGTRFVPPVGNRPAPTKTPVPTAPPSDPAALEALQGWLTTRQAEADWFEIDAPAVAQTLALEEAVVRRALNELVQKQELTFKRVFQVKPREKEEARPADDT</sequence>
<reference evidence="6" key="1">
    <citation type="submission" date="2021-03" db="EMBL/GenBank/DDBJ databases">
        <authorList>
            <person name="Wang G."/>
        </authorList>
    </citation>
    <scope>NUCLEOTIDE SEQUENCE</scope>
    <source>
        <strain evidence="6">KCTC 12899</strain>
    </source>
</reference>
<dbReference type="Pfam" id="PF05496">
    <property type="entry name" value="RuvB_N"/>
    <property type="match status" value="1"/>
</dbReference>
<dbReference type="RefSeq" id="WP_207862407.1">
    <property type="nucleotide sequence ID" value="NZ_JAFREP010000037.1"/>
</dbReference>
<evidence type="ECO:0000259" key="5">
    <source>
        <dbReference type="SMART" id="SM00382"/>
    </source>
</evidence>
<keyword evidence="7" id="KW-1185">Reference proteome</keyword>
<comment type="function">
    <text evidence="1">DNA-dependent ATPase that plays important roles in cellular responses to stalled DNA replication processes.</text>
</comment>
<dbReference type="GO" id="GO:0000731">
    <property type="term" value="P:DNA synthesis involved in DNA repair"/>
    <property type="evidence" value="ECO:0007669"/>
    <property type="project" value="TreeGrafter"/>
</dbReference>
<dbReference type="GO" id="GO:0003677">
    <property type="term" value="F:DNA binding"/>
    <property type="evidence" value="ECO:0007669"/>
    <property type="project" value="InterPro"/>
</dbReference>
<keyword evidence="3" id="KW-0547">Nucleotide-binding</keyword>
<dbReference type="InterPro" id="IPR051314">
    <property type="entry name" value="AAA_ATPase_RarA/MGS1/WRNIP1"/>
</dbReference>
<dbReference type="GO" id="GO:0009378">
    <property type="term" value="F:four-way junction helicase activity"/>
    <property type="evidence" value="ECO:0007669"/>
    <property type="project" value="InterPro"/>
</dbReference>
<dbReference type="Gene3D" id="1.20.272.10">
    <property type="match status" value="1"/>
</dbReference>
<dbReference type="Gene3D" id="1.10.3710.10">
    <property type="entry name" value="DNA polymerase III clamp loader subunits, C-terminal domain"/>
    <property type="match status" value="1"/>
</dbReference>
<evidence type="ECO:0000256" key="1">
    <source>
        <dbReference type="ARBA" id="ARBA00002393"/>
    </source>
</evidence>
<dbReference type="GO" id="GO:0008047">
    <property type="term" value="F:enzyme activator activity"/>
    <property type="evidence" value="ECO:0007669"/>
    <property type="project" value="TreeGrafter"/>
</dbReference>
<feature type="domain" description="AAA+ ATPase" evidence="5">
    <location>
        <begin position="43"/>
        <end position="160"/>
    </location>
</feature>
<dbReference type="SUPFAM" id="SSF52540">
    <property type="entry name" value="P-loop containing nucleoside triphosphate hydrolases"/>
    <property type="match status" value="1"/>
</dbReference>
<evidence type="ECO:0000313" key="7">
    <source>
        <dbReference type="Proteomes" id="UP000664417"/>
    </source>
</evidence>
<evidence type="ECO:0000256" key="2">
    <source>
        <dbReference type="ARBA" id="ARBA00020776"/>
    </source>
</evidence>
<dbReference type="InterPro" id="IPR021886">
    <property type="entry name" value="MgsA_C"/>
</dbReference>
<dbReference type="InterPro" id="IPR008921">
    <property type="entry name" value="DNA_pol3_clamp-load_cplx_C"/>
</dbReference>
<dbReference type="GO" id="GO:0005524">
    <property type="term" value="F:ATP binding"/>
    <property type="evidence" value="ECO:0007669"/>
    <property type="project" value="UniProtKB-KW"/>
</dbReference>
<dbReference type="Pfam" id="PF12002">
    <property type="entry name" value="MgsA_C"/>
    <property type="match status" value="1"/>
</dbReference>
<dbReference type="InterPro" id="IPR003593">
    <property type="entry name" value="AAA+_ATPase"/>
</dbReference>
<dbReference type="Proteomes" id="UP000664417">
    <property type="component" value="Unassembled WGS sequence"/>
</dbReference>
<dbReference type="CDD" id="cd00009">
    <property type="entry name" value="AAA"/>
    <property type="match status" value="1"/>
</dbReference>
<proteinExistence type="predicted"/>
<evidence type="ECO:0000313" key="6">
    <source>
        <dbReference type="EMBL" id="MBO1322434.1"/>
    </source>
</evidence>
<dbReference type="Gene3D" id="3.40.50.300">
    <property type="entry name" value="P-loop containing nucleotide triphosphate hydrolases"/>
    <property type="match status" value="1"/>
</dbReference>
<organism evidence="6 7">
    <name type="scientific">Acanthopleuribacter pedis</name>
    <dbReference type="NCBI Taxonomy" id="442870"/>
    <lineage>
        <taxon>Bacteria</taxon>
        <taxon>Pseudomonadati</taxon>
        <taxon>Acidobacteriota</taxon>
        <taxon>Holophagae</taxon>
        <taxon>Acanthopleuribacterales</taxon>
        <taxon>Acanthopleuribacteraceae</taxon>
        <taxon>Acanthopleuribacter</taxon>
    </lineage>
</organism>